<reference evidence="10 11" key="1">
    <citation type="submission" date="2016-10" db="EMBL/GenBank/DDBJ databases">
        <authorList>
            <person name="de Groot N.N."/>
        </authorList>
    </citation>
    <scope>NUCLEOTIDE SEQUENCE [LARGE SCALE GENOMIC DNA]</scope>
    <source>
        <strain evidence="10 11">CGMCC 1.9159</strain>
    </source>
</reference>
<keyword evidence="6 8" id="KW-0472">Membrane</keyword>
<evidence type="ECO:0000313" key="11">
    <source>
        <dbReference type="Proteomes" id="UP000199475"/>
    </source>
</evidence>
<feature type="transmembrane region" description="Helical" evidence="8">
    <location>
        <begin position="220"/>
        <end position="241"/>
    </location>
</feature>
<dbReference type="SUPFAM" id="SSF103473">
    <property type="entry name" value="MFS general substrate transporter"/>
    <property type="match status" value="1"/>
</dbReference>
<evidence type="ECO:0000313" key="10">
    <source>
        <dbReference type="EMBL" id="SDL51056.1"/>
    </source>
</evidence>
<dbReference type="OrthoDB" id="9775268at2"/>
<name>A0A1G9KN72_9ACTN</name>
<keyword evidence="11" id="KW-1185">Reference proteome</keyword>
<feature type="transmembrane region" description="Helical" evidence="8">
    <location>
        <begin position="83"/>
        <end position="104"/>
    </location>
</feature>
<feature type="transmembrane region" description="Helical" evidence="8">
    <location>
        <begin position="288"/>
        <end position="305"/>
    </location>
</feature>
<dbReference type="PROSITE" id="PS50850">
    <property type="entry name" value="MFS"/>
    <property type="match status" value="1"/>
</dbReference>
<evidence type="ECO:0000256" key="3">
    <source>
        <dbReference type="ARBA" id="ARBA00022475"/>
    </source>
</evidence>
<sequence length="439" mass="47406">MTERRSTFQSLHIRNYRYFWTGSLVANVGTWMNRIAQDWLVLTILTDNSALALGVVTGLQFLPIPILSPLAGALADRFSKRRILQLTQAALMVNALILSLLVSLDLAQLWHVYVLALVQGAVQAFDSPARQSFVSEMVSEKNLPNAVGLNSMQFNSARLVGPGVAGLLIGWFGVAPALWINTVSFLAPIIALHLMRADELHPARAGGSGRGAVMEGVRYLLGRGDLLLIFLMVFTLGTFGLNFQVTNALMATEVFGLDADAYGLLGSVMAAGTLTGAVMAARRGYPRLGRLVLALLGFSVFTLLLTLATSYWVYAAVLVPTGFVAITTMTTANSRVQLTTEPEMRGRIMALYMVVFLGGTPIGAPLVGWIGELWGARATLLVGSVTTGLVGLFVGLVLLAKSEKYPPPLHFLEVTRERVRRTRRSRTGAAHPTTSVPRP</sequence>
<evidence type="ECO:0000256" key="1">
    <source>
        <dbReference type="ARBA" id="ARBA00004651"/>
    </source>
</evidence>
<dbReference type="PANTHER" id="PTHR23513:SF11">
    <property type="entry name" value="STAPHYLOFERRIN A TRANSPORTER"/>
    <property type="match status" value="1"/>
</dbReference>
<feature type="transmembrane region" description="Helical" evidence="8">
    <location>
        <begin position="376"/>
        <end position="400"/>
    </location>
</feature>
<feature type="transmembrane region" description="Helical" evidence="8">
    <location>
        <begin position="50"/>
        <end position="71"/>
    </location>
</feature>
<dbReference type="GO" id="GO:0022857">
    <property type="term" value="F:transmembrane transporter activity"/>
    <property type="evidence" value="ECO:0007669"/>
    <property type="project" value="InterPro"/>
</dbReference>
<dbReference type="InterPro" id="IPR036259">
    <property type="entry name" value="MFS_trans_sf"/>
</dbReference>
<comment type="subcellular location">
    <subcellularLocation>
        <location evidence="1">Cell membrane</location>
        <topology evidence="1">Multi-pass membrane protein</topology>
    </subcellularLocation>
</comment>
<dbReference type="PANTHER" id="PTHR23513">
    <property type="entry name" value="INTEGRAL MEMBRANE EFFLUX PROTEIN-RELATED"/>
    <property type="match status" value="1"/>
</dbReference>
<evidence type="ECO:0000259" key="9">
    <source>
        <dbReference type="PROSITE" id="PS50850"/>
    </source>
</evidence>
<evidence type="ECO:0000256" key="2">
    <source>
        <dbReference type="ARBA" id="ARBA00022448"/>
    </source>
</evidence>
<dbReference type="Gene3D" id="1.20.1250.20">
    <property type="entry name" value="MFS general substrate transporter like domains"/>
    <property type="match status" value="1"/>
</dbReference>
<feature type="transmembrane region" description="Helical" evidence="8">
    <location>
        <begin position="350"/>
        <end position="370"/>
    </location>
</feature>
<dbReference type="InterPro" id="IPR020846">
    <property type="entry name" value="MFS_dom"/>
</dbReference>
<feature type="transmembrane region" description="Helical" evidence="8">
    <location>
        <begin position="261"/>
        <end position="281"/>
    </location>
</feature>
<dbReference type="EMBL" id="FNGP01000003">
    <property type="protein sequence ID" value="SDL51056.1"/>
    <property type="molecule type" value="Genomic_DNA"/>
</dbReference>
<gene>
    <name evidence="10" type="ORF">SAMN04488242_1736</name>
</gene>
<protein>
    <submittedName>
        <fullName evidence="10">Predicted arabinose efflux permease, MFS family</fullName>
    </submittedName>
</protein>
<evidence type="ECO:0000256" key="6">
    <source>
        <dbReference type="ARBA" id="ARBA00023136"/>
    </source>
</evidence>
<dbReference type="AlphaFoldDB" id="A0A1G9KN72"/>
<keyword evidence="4 8" id="KW-0812">Transmembrane</keyword>
<evidence type="ECO:0000256" key="7">
    <source>
        <dbReference type="SAM" id="MobiDB-lite"/>
    </source>
</evidence>
<keyword evidence="5 8" id="KW-1133">Transmembrane helix</keyword>
<dbReference type="Pfam" id="PF05977">
    <property type="entry name" value="MFS_3"/>
    <property type="match status" value="1"/>
</dbReference>
<evidence type="ECO:0000256" key="8">
    <source>
        <dbReference type="SAM" id="Phobius"/>
    </source>
</evidence>
<dbReference type="CDD" id="cd06173">
    <property type="entry name" value="MFS_MefA_like"/>
    <property type="match status" value="1"/>
</dbReference>
<evidence type="ECO:0000256" key="4">
    <source>
        <dbReference type="ARBA" id="ARBA00022692"/>
    </source>
</evidence>
<dbReference type="InterPro" id="IPR010290">
    <property type="entry name" value="TM_effector"/>
</dbReference>
<feature type="region of interest" description="Disordered" evidence="7">
    <location>
        <begin position="420"/>
        <end position="439"/>
    </location>
</feature>
<organism evidence="10 11">
    <name type="scientific">Tessaracoccus oleiagri</name>
    <dbReference type="NCBI Taxonomy" id="686624"/>
    <lineage>
        <taxon>Bacteria</taxon>
        <taxon>Bacillati</taxon>
        <taxon>Actinomycetota</taxon>
        <taxon>Actinomycetes</taxon>
        <taxon>Propionibacteriales</taxon>
        <taxon>Propionibacteriaceae</taxon>
        <taxon>Tessaracoccus</taxon>
    </lineage>
</organism>
<feature type="domain" description="Major facilitator superfamily (MFS) profile" evidence="9">
    <location>
        <begin position="211"/>
        <end position="439"/>
    </location>
</feature>
<dbReference type="RefSeq" id="WP_093251091.1">
    <property type="nucleotide sequence ID" value="NZ_FNGP01000003.1"/>
</dbReference>
<dbReference type="Proteomes" id="UP000199475">
    <property type="component" value="Unassembled WGS sequence"/>
</dbReference>
<keyword evidence="3" id="KW-1003">Cell membrane</keyword>
<feature type="transmembrane region" description="Helical" evidence="8">
    <location>
        <begin position="168"/>
        <end position="194"/>
    </location>
</feature>
<dbReference type="GO" id="GO:0005886">
    <property type="term" value="C:plasma membrane"/>
    <property type="evidence" value="ECO:0007669"/>
    <property type="project" value="UniProtKB-SubCell"/>
</dbReference>
<dbReference type="STRING" id="686624.SAMN04488242_1736"/>
<keyword evidence="2" id="KW-0813">Transport</keyword>
<proteinExistence type="predicted"/>
<accession>A0A1G9KN72</accession>
<evidence type="ECO:0000256" key="5">
    <source>
        <dbReference type="ARBA" id="ARBA00022989"/>
    </source>
</evidence>